<evidence type="ECO:0000313" key="3">
    <source>
        <dbReference type="Proteomes" id="UP000603708"/>
    </source>
</evidence>
<reference evidence="2" key="2">
    <citation type="submission" date="2020-09" db="EMBL/GenBank/DDBJ databases">
        <authorList>
            <person name="Sun Q."/>
            <person name="Ohkuma M."/>
        </authorList>
    </citation>
    <scope>NUCLEOTIDE SEQUENCE</scope>
    <source>
        <strain evidence="2">JCM 5069</strain>
    </source>
</reference>
<dbReference type="Proteomes" id="UP000603708">
    <property type="component" value="Unassembled WGS sequence"/>
</dbReference>
<dbReference type="EMBL" id="BNCD01000005">
    <property type="protein sequence ID" value="GHH76664.1"/>
    <property type="molecule type" value="Genomic_DNA"/>
</dbReference>
<evidence type="ECO:0000313" key="2">
    <source>
        <dbReference type="EMBL" id="GHH76664.1"/>
    </source>
</evidence>
<dbReference type="AlphaFoldDB" id="A0A919G2W8"/>
<keyword evidence="3" id="KW-1185">Reference proteome</keyword>
<dbReference type="InterPro" id="IPR043917">
    <property type="entry name" value="DUF5753"/>
</dbReference>
<gene>
    <name evidence="2" type="ORF">GCM10018793_22920</name>
</gene>
<reference evidence="2" key="1">
    <citation type="journal article" date="2014" name="Int. J. Syst. Evol. Microbiol.">
        <title>Complete genome sequence of Corynebacterium casei LMG S-19264T (=DSM 44701T), isolated from a smear-ripened cheese.</title>
        <authorList>
            <consortium name="US DOE Joint Genome Institute (JGI-PGF)"/>
            <person name="Walter F."/>
            <person name="Albersmeier A."/>
            <person name="Kalinowski J."/>
            <person name="Ruckert C."/>
        </authorList>
    </citation>
    <scope>NUCLEOTIDE SEQUENCE</scope>
    <source>
        <strain evidence="2">JCM 5069</strain>
    </source>
</reference>
<sequence length="176" mass="20228">MEAEAVCLYTYECRLVPGLLQTKAYARASFLNQVPALEDEQIEAQLAARLERQRLLRERPNTSYSFILEEHVLLRRIGGDTVASELVGHLLDVSRLRNVEIQIMPVVREDHAGLHGPLQLLETQEHRWFAYVEGQESGQFITDPNVVSTLQRRYARMRSQALSLQDSLDLLQRMRG</sequence>
<feature type="domain" description="DUF5753" evidence="1">
    <location>
        <begin position="1"/>
        <end position="173"/>
    </location>
</feature>
<evidence type="ECO:0000259" key="1">
    <source>
        <dbReference type="Pfam" id="PF19054"/>
    </source>
</evidence>
<organism evidence="2 3">
    <name type="scientific">Streptomyces sulfonofaciens</name>
    <dbReference type="NCBI Taxonomy" id="68272"/>
    <lineage>
        <taxon>Bacteria</taxon>
        <taxon>Bacillati</taxon>
        <taxon>Actinomycetota</taxon>
        <taxon>Actinomycetes</taxon>
        <taxon>Kitasatosporales</taxon>
        <taxon>Streptomycetaceae</taxon>
        <taxon>Streptomyces</taxon>
    </lineage>
</organism>
<protein>
    <recommendedName>
        <fullName evidence="1">DUF5753 domain-containing protein</fullName>
    </recommendedName>
</protein>
<comment type="caution">
    <text evidence="2">The sequence shown here is derived from an EMBL/GenBank/DDBJ whole genome shotgun (WGS) entry which is preliminary data.</text>
</comment>
<proteinExistence type="predicted"/>
<dbReference type="Pfam" id="PF19054">
    <property type="entry name" value="DUF5753"/>
    <property type="match status" value="1"/>
</dbReference>
<name>A0A919G2W8_9ACTN</name>
<accession>A0A919G2W8</accession>